<dbReference type="GO" id="GO:1904115">
    <property type="term" value="C:axon cytoplasm"/>
    <property type="evidence" value="ECO:0007669"/>
    <property type="project" value="GOC"/>
</dbReference>
<evidence type="ECO:0000256" key="5">
    <source>
        <dbReference type="ARBA" id="ARBA00022927"/>
    </source>
</evidence>
<dbReference type="GO" id="GO:0030123">
    <property type="term" value="C:AP-3 adaptor complex"/>
    <property type="evidence" value="ECO:0007669"/>
    <property type="project" value="InterPro"/>
</dbReference>
<evidence type="ECO:0000256" key="1">
    <source>
        <dbReference type="ARBA" id="ARBA00004308"/>
    </source>
</evidence>
<dbReference type="GO" id="GO:0098943">
    <property type="term" value="P:neurotransmitter receptor transport, postsynaptic endosome to lysosome"/>
    <property type="evidence" value="ECO:0007669"/>
    <property type="project" value="TreeGrafter"/>
</dbReference>
<evidence type="ECO:0000256" key="3">
    <source>
        <dbReference type="ARBA" id="ARBA00022448"/>
    </source>
</evidence>
<protein>
    <recommendedName>
        <fullName evidence="7">Clathrin/coatomer adaptor adaptin-like N-terminal domain-containing protein</fullName>
    </recommendedName>
</protein>
<keyword evidence="5" id="KW-0653">Protein transport</keyword>
<dbReference type="InterPro" id="IPR011989">
    <property type="entry name" value="ARM-like"/>
</dbReference>
<feature type="domain" description="Clathrin/coatomer adaptor adaptin-like N-terminal" evidence="7">
    <location>
        <begin position="1"/>
        <end position="74"/>
    </location>
</feature>
<dbReference type="Gene3D" id="1.25.10.10">
    <property type="entry name" value="Leucine-rich Repeat Variant"/>
    <property type="match status" value="1"/>
</dbReference>
<dbReference type="GO" id="GO:0043195">
    <property type="term" value="C:terminal bouton"/>
    <property type="evidence" value="ECO:0007669"/>
    <property type="project" value="TreeGrafter"/>
</dbReference>
<organism evidence="8 9">
    <name type="scientific">Rotaria sordida</name>
    <dbReference type="NCBI Taxonomy" id="392033"/>
    <lineage>
        <taxon>Eukaryota</taxon>
        <taxon>Metazoa</taxon>
        <taxon>Spiralia</taxon>
        <taxon>Gnathifera</taxon>
        <taxon>Rotifera</taxon>
        <taxon>Eurotatoria</taxon>
        <taxon>Bdelloidea</taxon>
        <taxon>Philodinida</taxon>
        <taxon>Philodinidae</taxon>
        <taxon>Rotaria</taxon>
    </lineage>
</organism>
<accession>A0A820FH56</accession>
<evidence type="ECO:0000313" key="8">
    <source>
        <dbReference type="EMBL" id="CAF4264600.1"/>
    </source>
</evidence>
<evidence type="ECO:0000256" key="6">
    <source>
        <dbReference type="ARBA" id="ARBA00023136"/>
    </source>
</evidence>
<dbReference type="GO" id="GO:0006623">
    <property type="term" value="P:protein targeting to vacuole"/>
    <property type="evidence" value="ECO:0007669"/>
    <property type="project" value="TreeGrafter"/>
</dbReference>
<dbReference type="InterPro" id="IPR002553">
    <property type="entry name" value="Clathrin/coatomer_adapt-like_N"/>
</dbReference>
<evidence type="ECO:0000256" key="2">
    <source>
        <dbReference type="ARBA" id="ARBA00006613"/>
    </source>
</evidence>
<comment type="subcellular location">
    <subcellularLocation>
        <location evidence="1">Endomembrane system</location>
    </subcellularLocation>
</comment>
<dbReference type="SUPFAM" id="SSF48371">
    <property type="entry name" value="ARM repeat"/>
    <property type="match status" value="1"/>
</dbReference>
<proteinExistence type="inferred from homology"/>
<dbReference type="PANTHER" id="PTHR22781:SF12">
    <property type="entry name" value="AP-3 COMPLEX SUBUNIT DELTA-1"/>
    <property type="match status" value="1"/>
</dbReference>
<dbReference type="GO" id="GO:0048499">
    <property type="term" value="P:synaptic vesicle membrane organization"/>
    <property type="evidence" value="ECO:0007669"/>
    <property type="project" value="TreeGrafter"/>
</dbReference>
<comment type="caution">
    <text evidence="8">The sequence shown here is derived from an EMBL/GenBank/DDBJ whole genome shotgun (WGS) entry which is preliminary data.</text>
</comment>
<dbReference type="GO" id="GO:0048490">
    <property type="term" value="P:anterograde synaptic vesicle transport"/>
    <property type="evidence" value="ECO:0007669"/>
    <property type="project" value="TreeGrafter"/>
</dbReference>
<dbReference type="EMBL" id="CAJOBD010025668">
    <property type="protein sequence ID" value="CAF4264600.1"/>
    <property type="molecule type" value="Genomic_DNA"/>
</dbReference>
<evidence type="ECO:0000256" key="4">
    <source>
        <dbReference type="ARBA" id="ARBA00022737"/>
    </source>
</evidence>
<dbReference type="GO" id="GO:0016182">
    <property type="term" value="P:synaptic vesicle budding from endosome"/>
    <property type="evidence" value="ECO:0007669"/>
    <property type="project" value="TreeGrafter"/>
</dbReference>
<dbReference type="AlphaFoldDB" id="A0A820FH56"/>
<dbReference type="GO" id="GO:0006896">
    <property type="term" value="P:Golgi to vacuole transport"/>
    <property type="evidence" value="ECO:0007669"/>
    <property type="project" value="TreeGrafter"/>
</dbReference>
<comment type="similarity">
    <text evidence="2">Belongs to the adaptor complexes large subunit family.</text>
</comment>
<dbReference type="Proteomes" id="UP000663836">
    <property type="component" value="Unassembled WGS sequence"/>
</dbReference>
<dbReference type="GO" id="GO:0098830">
    <property type="term" value="C:presynaptic endosome"/>
    <property type="evidence" value="ECO:0007669"/>
    <property type="project" value="TreeGrafter"/>
</dbReference>
<gene>
    <name evidence="8" type="ORF">JBS370_LOCUS39200</name>
</gene>
<keyword evidence="4" id="KW-0677">Repeat</keyword>
<dbReference type="GO" id="GO:0010008">
    <property type="term" value="C:endosome membrane"/>
    <property type="evidence" value="ECO:0007669"/>
    <property type="project" value="TreeGrafter"/>
</dbReference>
<sequence>MIRKDLNSPSMYEAGIAMSDLSCFINSDLARDLANDIMTLMTSTKPYILFLNNPDILKSAFPRLNEKLEDSDSDV</sequence>
<evidence type="ECO:0000313" key="9">
    <source>
        <dbReference type="Proteomes" id="UP000663836"/>
    </source>
</evidence>
<keyword evidence="3" id="KW-0813">Transport</keyword>
<evidence type="ECO:0000259" key="7">
    <source>
        <dbReference type="Pfam" id="PF01602"/>
    </source>
</evidence>
<keyword evidence="6" id="KW-0472">Membrane</keyword>
<reference evidence="8" key="1">
    <citation type="submission" date="2021-02" db="EMBL/GenBank/DDBJ databases">
        <authorList>
            <person name="Nowell W R."/>
        </authorList>
    </citation>
    <scope>NUCLEOTIDE SEQUENCE</scope>
</reference>
<dbReference type="InterPro" id="IPR016024">
    <property type="entry name" value="ARM-type_fold"/>
</dbReference>
<dbReference type="PANTHER" id="PTHR22781">
    <property type="entry name" value="DELTA ADAPTIN-RELATED"/>
    <property type="match status" value="1"/>
</dbReference>
<dbReference type="InterPro" id="IPR017105">
    <property type="entry name" value="AP3_complex_dsu"/>
</dbReference>
<dbReference type="Pfam" id="PF01602">
    <property type="entry name" value="Adaptin_N"/>
    <property type="match status" value="1"/>
</dbReference>
<name>A0A820FH56_9BILA</name>